<dbReference type="GO" id="GO:0005524">
    <property type="term" value="F:ATP binding"/>
    <property type="evidence" value="ECO:0007669"/>
    <property type="project" value="UniProtKB-UniRule"/>
</dbReference>
<evidence type="ECO:0000256" key="7">
    <source>
        <dbReference type="ARBA" id="ARBA00022962"/>
    </source>
</evidence>
<accession>A0A4R7K5B9</accession>
<dbReference type="InterPro" id="IPR006274">
    <property type="entry name" value="CarbamoylP_synth_ssu"/>
</dbReference>
<comment type="pathway">
    <text evidence="2 11">Amino-acid biosynthesis; L-arginine biosynthesis; carbamoyl phosphate from bicarbonate: step 1/1.</text>
</comment>
<dbReference type="PROSITE" id="PS51273">
    <property type="entry name" value="GATASE_TYPE_1"/>
    <property type="match status" value="1"/>
</dbReference>
<gene>
    <name evidence="11" type="primary">carA</name>
    <name evidence="13" type="ORF">EDD71_1435</name>
</gene>
<dbReference type="AlphaFoldDB" id="A0A4R7K5B9"/>
<dbReference type="GO" id="GO:0004359">
    <property type="term" value="F:glutaminase activity"/>
    <property type="evidence" value="ECO:0007669"/>
    <property type="project" value="RHEA"/>
</dbReference>
<dbReference type="NCBIfam" id="NF009475">
    <property type="entry name" value="PRK12838.1"/>
    <property type="match status" value="1"/>
</dbReference>
<evidence type="ECO:0000256" key="3">
    <source>
        <dbReference type="ARBA" id="ARBA00007800"/>
    </source>
</evidence>
<dbReference type="SUPFAM" id="SSF52317">
    <property type="entry name" value="Class I glutamine amidotransferase-like"/>
    <property type="match status" value="1"/>
</dbReference>
<dbReference type="UniPathway" id="UPA00070">
    <property type="reaction ID" value="UER00115"/>
</dbReference>
<keyword evidence="6 11" id="KW-0067">ATP-binding</keyword>
<feature type="active site" evidence="11">
    <location>
        <position position="330"/>
    </location>
</feature>
<evidence type="ECO:0000256" key="2">
    <source>
        <dbReference type="ARBA" id="ARBA00005077"/>
    </source>
</evidence>
<feature type="binding site" evidence="11">
    <location>
        <position position="289"/>
    </location>
    <ligand>
        <name>L-glutamine</name>
        <dbReference type="ChEBI" id="CHEBI:58359"/>
    </ligand>
</feature>
<dbReference type="EC" id="6.3.5.5" evidence="11"/>
<evidence type="ECO:0000256" key="8">
    <source>
        <dbReference type="ARBA" id="ARBA00022975"/>
    </source>
</evidence>
<dbReference type="Gene3D" id="3.50.30.20">
    <property type="entry name" value="Carbamoyl-phosphate synthase small subunit, N-terminal domain"/>
    <property type="match status" value="1"/>
</dbReference>
<feature type="binding site" evidence="11">
    <location>
        <position position="220"/>
    </location>
    <ligand>
        <name>L-glutamine</name>
        <dbReference type="ChEBI" id="CHEBI:58359"/>
    </ligand>
</feature>
<evidence type="ECO:0000256" key="1">
    <source>
        <dbReference type="ARBA" id="ARBA00004812"/>
    </source>
</evidence>
<dbReference type="InterPro" id="IPR017926">
    <property type="entry name" value="GATASE"/>
</dbReference>
<dbReference type="Pfam" id="PF00117">
    <property type="entry name" value="GATase"/>
    <property type="match status" value="1"/>
</dbReference>
<dbReference type="Pfam" id="PF00988">
    <property type="entry name" value="CPSase_sm_chain"/>
    <property type="match status" value="1"/>
</dbReference>
<dbReference type="RefSeq" id="WP_133629448.1">
    <property type="nucleotide sequence ID" value="NZ_SOAZ01000043.1"/>
</dbReference>
<dbReference type="UniPathway" id="UPA00068">
    <property type="reaction ID" value="UER00171"/>
</dbReference>
<dbReference type="SMART" id="SM01097">
    <property type="entry name" value="CPSase_sm_chain"/>
    <property type="match status" value="1"/>
</dbReference>
<dbReference type="GO" id="GO:0044205">
    <property type="term" value="P:'de novo' UMP biosynthetic process"/>
    <property type="evidence" value="ECO:0007669"/>
    <property type="project" value="UniProtKB-UniRule"/>
</dbReference>
<evidence type="ECO:0000313" key="13">
    <source>
        <dbReference type="EMBL" id="TDT45979.1"/>
    </source>
</evidence>
<dbReference type="InterPro" id="IPR029062">
    <property type="entry name" value="Class_I_gatase-like"/>
</dbReference>
<proteinExistence type="inferred from homology"/>
<comment type="similarity">
    <text evidence="3 11">Belongs to the CarA family.</text>
</comment>
<dbReference type="PRINTS" id="PR00097">
    <property type="entry name" value="ANTSNTHASEII"/>
</dbReference>
<dbReference type="FunFam" id="3.50.30.20:FF:000001">
    <property type="entry name" value="Carbamoyl-phosphate synthase small chain"/>
    <property type="match status" value="1"/>
</dbReference>
<dbReference type="InterPro" id="IPR002474">
    <property type="entry name" value="CarbamoylP_synth_ssu_N"/>
</dbReference>
<comment type="catalytic activity">
    <reaction evidence="10 11">
        <text>L-glutamine + H2O = L-glutamate + NH4(+)</text>
        <dbReference type="Rhea" id="RHEA:15889"/>
        <dbReference type="ChEBI" id="CHEBI:15377"/>
        <dbReference type="ChEBI" id="CHEBI:28938"/>
        <dbReference type="ChEBI" id="CHEBI:29985"/>
        <dbReference type="ChEBI" id="CHEBI:58359"/>
    </reaction>
</comment>
<dbReference type="SUPFAM" id="SSF52021">
    <property type="entry name" value="Carbamoyl phosphate synthetase, small subunit N-terminal domain"/>
    <property type="match status" value="1"/>
</dbReference>
<dbReference type="GO" id="GO:0006541">
    <property type="term" value="P:glutamine metabolic process"/>
    <property type="evidence" value="ECO:0007669"/>
    <property type="project" value="InterPro"/>
</dbReference>
<dbReference type="GO" id="GO:0006526">
    <property type="term" value="P:L-arginine biosynthetic process"/>
    <property type="evidence" value="ECO:0007669"/>
    <property type="project" value="UniProtKB-UniRule"/>
</dbReference>
<dbReference type="InterPro" id="IPR035686">
    <property type="entry name" value="CPSase_GATase1"/>
</dbReference>
<keyword evidence="11" id="KW-0028">Amino-acid biosynthesis</keyword>
<feature type="binding site" evidence="11">
    <location>
        <position position="251"/>
    </location>
    <ligand>
        <name>L-glutamine</name>
        <dbReference type="ChEBI" id="CHEBI:58359"/>
    </ligand>
</feature>
<dbReference type="OrthoDB" id="9804328at2"/>
<keyword evidence="8 11" id="KW-0665">Pyrimidine biosynthesis</keyword>
<comment type="subunit">
    <text evidence="11">Composed of two chains; the small (or glutamine) chain promotes the hydrolysis of glutamine to ammonia, which is used by the large (or ammonia) chain to synthesize carbamoyl phosphate. Tetramer of heterodimers (alpha,beta)4.</text>
</comment>
<comment type="caution">
    <text evidence="13">The sequence shown here is derived from an EMBL/GenBank/DDBJ whole genome shotgun (WGS) entry which is preliminary data.</text>
</comment>
<evidence type="ECO:0000256" key="6">
    <source>
        <dbReference type="ARBA" id="ARBA00022840"/>
    </source>
</evidence>
<dbReference type="Gene3D" id="3.40.50.880">
    <property type="match status" value="1"/>
</dbReference>
<dbReference type="GO" id="GO:0006207">
    <property type="term" value="P:'de novo' pyrimidine nucleobase biosynthetic process"/>
    <property type="evidence" value="ECO:0007669"/>
    <property type="project" value="InterPro"/>
</dbReference>
<feature type="binding site" evidence="11">
    <location>
        <position position="45"/>
    </location>
    <ligand>
        <name>L-glutamine</name>
        <dbReference type="ChEBI" id="CHEBI:58359"/>
    </ligand>
</feature>
<feature type="binding site" evidence="11">
    <location>
        <position position="248"/>
    </location>
    <ligand>
        <name>L-glutamine</name>
        <dbReference type="ChEBI" id="CHEBI:58359"/>
    </ligand>
</feature>
<evidence type="ECO:0000256" key="9">
    <source>
        <dbReference type="ARBA" id="ARBA00048816"/>
    </source>
</evidence>
<dbReference type="Proteomes" id="UP000295325">
    <property type="component" value="Unassembled WGS sequence"/>
</dbReference>
<feature type="active site" evidence="11">
    <location>
        <position position="332"/>
    </location>
</feature>
<evidence type="ECO:0000259" key="12">
    <source>
        <dbReference type="SMART" id="SM01097"/>
    </source>
</evidence>
<dbReference type="InterPro" id="IPR036480">
    <property type="entry name" value="CarbP_synth_ssu_N_sf"/>
</dbReference>
<feature type="binding site" evidence="11">
    <location>
        <position position="292"/>
    </location>
    <ligand>
        <name>L-glutamine</name>
        <dbReference type="ChEBI" id="CHEBI:58359"/>
    </ligand>
</feature>
<dbReference type="PANTHER" id="PTHR43418:SF7">
    <property type="entry name" value="CARBAMOYL-PHOSPHATE SYNTHASE SMALL CHAIN"/>
    <property type="match status" value="1"/>
</dbReference>
<feature type="region of interest" description="CPSase" evidence="11">
    <location>
        <begin position="1"/>
        <end position="171"/>
    </location>
</feature>
<comment type="function">
    <text evidence="11">Small subunit of the glutamine-dependent carbamoyl phosphate synthetase (CPSase). CPSase catalyzes the formation of carbamoyl phosphate from the ammonia moiety of glutamine, carbonate, and phosphate donated by ATP, constituting the first step of 2 biosynthetic pathways, one leading to arginine and/or urea and the other to pyrimidine nucleotides. The small subunit (glutamine amidotransferase) binds and cleaves glutamine to supply the large subunit with the substrate ammonia.</text>
</comment>
<protein>
    <recommendedName>
        <fullName evidence="11">Carbamoyl phosphate synthase small chain</fullName>
        <ecNumber evidence="11">6.3.5.5</ecNumber>
    </recommendedName>
    <alternativeName>
        <fullName evidence="11">Carbamoyl phosphate synthetase glutamine chain</fullName>
    </alternativeName>
</protein>
<dbReference type="CDD" id="cd01744">
    <property type="entry name" value="GATase1_CPSase"/>
    <property type="match status" value="1"/>
</dbReference>
<dbReference type="NCBIfam" id="TIGR01368">
    <property type="entry name" value="CPSaseIIsmall"/>
    <property type="match status" value="1"/>
</dbReference>
<dbReference type="GO" id="GO:0004088">
    <property type="term" value="F:carbamoyl-phosphate synthase (glutamine-hydrolyzing) activity"/>
    <property type="evidence" value="ECO:0007669"/>
    <property type="project" value="UniProtKB-UniRule"/>
</dbReference>
<evidence type="ECO:0000256" key="4">
    <source>
        <dbReference type="ARBA" id="ARBA00022598"/>
    </source>
</evidence>
<keyword evidence="11" id="KW-0055">Arginine biosynthesis</keyword>
<evidence type="ECO:0000313" key="14">
    <source>
        <dbReference type="Proteomes" id="UP000295325"/>
    </source>
</evidence>
<keyword evidence="14" id="KW-1185">Reference proteome</keyword>
<reference evidence="13 14" key="1">
    <citation type="submission" date="2019-03" db="EMBL/GenBank/DDBJ databases">
        <title>Genomic Encyclopedia of Type Strains, Phase IV (KMG-IV): sequencing the most valuable type-strain genomes for metagenomic binning, comparative biology and taxonomic classification.</title>
        <authorList>
            <person name="Goeker M."/>
        </authorList>
    </citation>
    <scope>NUCLEOTIDE SEQUENCE [LARGE SCALE GENOMIC DNA]</scope>
    <source>
        <strain evidence="13 14">DSM 24455</strain>
    </source>
</reference>
<evidence type="ECO:0000256" key="11">
    <source>
        <dbReference type="HAMAP-Rule" id="MF_01209"/>
    </source>
</evidence>
<keyword evidence="5 11" id="KW-0547">Nucleotide-binding</keyword>
<comment type="catalytic activity">
    <reaction evidence="9 11">
        <text>hydrogencarbonate + L-glutamine + 2 ATP + H2O = carbamoyl phosphate + L-glutamate + 2 ADP + phosphate + 2 H(+)</text>
        <dbReference type="Rhea" id="RHEA:18633"/>
        <dbReference type="ChEBI" id="CHEBI:15377"/>
        <dbReference type="ChEBI" id="CHEBI:15378"/>
        <dbReference type="ChEBI" id="CHEBI:17544"/>
        <dbReference type="ChEBI" id="CHEBI:29985"/>
        <dbReference type="ChEBI" id="CHEBI:30616"/>
        <dbReference type="ChEBI" id="CHEBI:43474"/>
        <dbReference type="ChEBI" id="CHEBI:58228"/>
        <dbReference type="ChEBI" id="CHEBI:58359"/>
        <dbReference type="ChEBI" id="CHEBI:456216"/>
        <dbReference type="EC" id="6.3.5.5"/>
    </reaction>
</comment>
<organism evidence="13 14">
    <name type="scientific">Fonticella tunisiensis</name>
    <dbReference type="NCBI Taxonomy" id="1096341"/>
    <lineage>
        <taxon>Bacteria</taxon>
        <taxon>Bacillati</taxon>
        <taxon>Bacillota</taxon>
        <taxon>Clostridia</taxon>
        <taxon>Eubacteriales</taxon>
        <taxon>Clostridiaceae</taxon>
        <taxon>Fonticella</taxon>
    </lineage>
</organism>
<keyword evidence="7 11" id="KW-0315">Glutamine amidotransferase</keyword>
<dbReference type="PRINTS" id="PR00099">
    <property type="entry name" value="CPSGATASE"/>
</dbReference>
<dbReference type="PANTHER" id="PTHR43418">
    <property type="entry name" value="MULTIFUNCTIONAL TRYPTOPHAN BIOSYNTHESIS PROTEIN-RELATED"/>
    <property type="match status" value="1"/>
</dbReference>
<evidence type="ECO:0000256" key="5">
    <source>
        <dbReference type="ARBA" id="ARBA00022741"/>
    </source>
</evidence>
<evidence type="ECO:0000256" key="10">
    <source>
        <dbReference type="ARBA" id="ARBA00049285"/>
    </source>
</evidence>
<sequence length="357" mass="40236">MKAKLVLEDGTTFWGNSFGATGEVFGEVVFNTCMTGYEEILTDPSYKGQIVTMTYPLVGNYGFNEIDRESHKPHVNGFIVKEICDAPSNWRCKILPEDYFKKHNIVGIKDIDTRRLTKHIRRYGSMYGVISTECYDTEALLSRIKEKASIKTNLVEEVSTPEMYHLQGKGKKIAVMDFGIKRNILRILHQLDCNLYVYPYIASAEELLKINPDGILLSNGPGDPEDLQESVENIKKLLGKKPIMGICLGHQLLGLALGGKTYKLKFGHHGGNHPVKDFTTGRVYITSQNHNYALQHDFCKDAVITHVNVNDNTVEGFRHKFLPVISVQYHPEAAPGPQDSSYIFNDFMKMIEVNSNA</sequence>
<comment type="caution">
    <text evidence="11">Lacks conserved residue(s) required for the propagation of feature annotation.</text>
</comment>
<name>A0A4R7K5B9_9CLOT</name>
<dbReference type="EMBL" id="SOAZ01000043">
    <property type="protein sequence ID" value="TDT45979.1"/>
    <property type="molecule type" value="Genomic_DNA"/>
</dbReference>
<dbReference type="PRINTS" id="PR00096">
    <property type="entry name" value="GATASE"/>
</dbReference>
<dbReference type="InterPro" id="IPR050472">
    <property type="entry name" value="Anth_synth/Amidotransfase"/>
</dbReference>
<keyword evidence="4 11" id="KW-0436">Ligase</keyword>
<dbReference type="HAMAP" id="MF_01209">
    <property type="entry name" value="CPSase_S_chain"/>
    <property type="match status" value="1"/>
</dbReference>
<comment type="pathway">
    <text evidence="1 11">Pyrimidine metabolism; UMP biosynthesis via de novo pathway; (S)-dihydroorotate from bicarbonate: step 1/3.</text>
</comment>
<feature type="active site" description="Nucleophile" evidence="11">
    <location>
        <position position="247"/>
    </location>
</feature>
<feature type="binding site" evidence="11">
    <location>
        <position position="222"/>
    </location>
    <ligand>
        <name>L-glutamine</name>
        <dbReference type="ChEBI" id="CHEBI:58359"/>
    </ligand>
</feature>
<feature type="domain" description="Carbamoyl-phosphate synthase small subunit N-terminal" evidence="12">
    <location>
        <begin position="1"/>
        <end position="131"/>
    </location>
</feature>